<evidence type="ECO:0000256" key="1">
    <source>
        <dbReference type="ARBA" id="ARBA00022679"/>
    </source>
</evidence>
<dbReference type="InterPro" id="IPR011063">
    <property type="entry name" value="TilS/TtcA_N"/>
</dbReference>
<dbReference type="InterPro" id="IPR054306">
    <property type="entry name" value="TtuA-like_LIM_N"/>
</dbReference>
<evidence type="ECO:0000259" key="4">
    <source>
        <dbReference type="Pfam" id="PF01171"/>
    </source>
</evidence>
<dbReference type="InterPro" id="IPR014729">
    <property type="entry name" value="Rossmann-like_a/b/a_fold"/>
</dbReference>
<dbReference type="AlphaFoldDB" id="A0A6A9QIE2"/>
<protein>
    <submittedName>
        <fullName evidence="6">Adenine nucleotide alpha hydrolase family protein</fullName>
    </submittedName>
</protein>
<dbReference type="EMBL" id="WGGD01000005">
    <property type="protein sequence ID" value="MUN28444.1"/>
    <property type="molecule type" value="Genomic_DNA"/>
</dbReference>
<keyword evidence="3" id="KW-0547">Nucleotide-binding</keyword>
<organism evidence="6 7">
    <name type="scientific">Sulfuracidifex metallicus DSM 6482 = JCM 9184</name>
    <dbReference type="NCBI Taxonomy" id="523847"/>
    <lineage>
        <taxon>Archaea</taxon>
        <taxon>Thermoproteota</taxon>
        <taxon>Thermoprotei</taxon>
        <taxon>Sulfolobales</taxon>
        <taxon>Sulfolobaceae</taxon>
        <taxon>Sulfuracidifex</taxon>
    </lineage>
</organism>
<dbReference type="SUPFAM" id="SSF52402">
    <property type="entry name" value="Adenine nucleotide alpha hydrolases-like"/>
    <property type="match status" value="1"/>
</dbReference>
<feature type="binding site" evidence="2">
    <location>
        <position position="25"/>
    </location>
    <ligand>
        <name>Zn(2+)</name>
        <dbReference type="ChEBI" id="CHEBI:29105"/>
        <label>1</label>
    </ligand>
</feature>
<evidence type="ECO:0000256" key="3">
    <source>
        <dbReference type="PIRSR" id="PIRSR004976-51"/>
    </source>
</evidence>
<dbReference type="GO" id="GO:0002144">
    <property type="term" value="C:cytosolic tRNA wobble base thiouridylase complex"/>
    <property type="evidence" value="ECO:0007669"/>
    <property type="project" value="TreeGrafter"/>
</dbReference>
<dbReference type="GO" id="GO:0016787">
    <property type="term" value="F:hydrolase activity"/>
    <property type="evidence" value="ECO:0007669"/>
    <property type="project" value="UniProtKB-KW"/>
</dbReference>
<feature type="binding site" evidence="3">
    <location>
        <position position="163"/>
    </location>
    <ligand>
        <name>ATP</name>
        <dbReference type="ChEBI" id="CHEBI:30616"/>
    </ligand>
</feature>
<keyword evidence="2" id="KW-0862">Zinc</keyword>
<keyword evidence="1" id="KW-0808">Transferase</keyword>
<feature type="binding site" evidence="2">
    <location>
        <position position="289"/>
    </location>
    <ligand>
        <name>Zn(2+)</name>
        <dbReference type="ChEBI" id="CHEBI:29105"/>
        <label>2</label>
    </ligand>
</feature>
<feature type="binding site" evidence="2">
    <location>
        <position position="286"/>
    </location>
    <ligand>
        <name>Zn(2+)</name>
        <dbReference type="ChEBI" id="CHEBI:29105"/>
        <label>2</label>
    </ligand>
</feature>
<dbReference type="GO" id="GO:0046872">
    <property type="term" value="F:metal ion binding"/>
    <property type="evidence" value="ECO:0007669"/>
    <property type="project" value="UniProtKB-KW"/>
</dbReference>
<proteinExistence type="predicted"/>
<comment type="caution">
    <text evidence="6">The sequence shown here is derived from an EMBL/GenBank/DDBJ whole genome shotgun (WGS) entry which is preliminary data.</text>
</comment>
<dbReference type="GO" id="GO:0002143">
    <property type="term" value="P:tRNA wobble position uridine thiolation"/>
    <property type="evidence" value="ECO:0007669"/>
    <property type="project" value="TreeGrafter"/>
</dbReference>
<keyword evidence="7" id="KW-1185">Reference proteome</keyword>
<feature type="domain" description="tRNA(Ile)-lysidine/2-thiocytidine synthase N-terminal" evidence="4">
    <location>
        <begin position="50"/>
        <end position="228"/>
    </location>
</feature>
<evidence type="ECO:0000313" key="7">
    <source>
        <dbReference type="Proteomes" id="UP000470772"/>
    </source>
</evidence>
<dbReference type="PANTHER" id="PTHR11807">
    <property type="entry name" value="ATPASES OF THE PP SUPERFAMILY-RELATED"/>
    <property type="match status" value="1"/>
</dbReference>
<reference evidence="6 7" key="1">
    <citation type="submission" date="2019-10" db="EMBL/GenBank/DDBJ databases">
        <title>Sequencing and Assembly of Multiple Reported Metal-Biooxidizing Members of the Extremely Thermoacidophilic Archaeal Family Sulfolobaceae.</title>
        <authorList>
            <person name="Counts J.A."/>
            <person name="Kelly R.M."/>
        </authorList>
    </citation>
    <scope>NUCLEOTIDE SEQUENCE [LARGE SCALE GENOMIC DNA]</scope>
    <source>
        <strain evidence="6 7">DSM 6482</strain>
    </source>
</reference>
<feature type="binding site" evidence="2">
    <location>
        <position position="300"/>
    </location>
    <ligand>
        <name>Zn(2+)</name>
        <dbReference type="ChEBI" id="CHEBI:29105"/>
        <label>2</label>
    </ligand>
</feature>
<dbReference type="GO" id="GO:0000049">
    <property type="term" value="F:tRNA binding"/>
    <property type="evidence" value="ECO:0007669"/>
    <property type="project" value="TreeGrafter"/>
</dbReference>
<gene>
    <name evidence="6" type="ORF">GC250_02935</name>
</gene>
<dbReference type="Proteomes" id="UP000470772">
    <property type="component" value="Unassembled WGS sequence"/>
</dbReference>
<dbReference type="Pfam" id="PF22082">
    <property type="entry name" value="TtuA_LIM_N"/>
    <property type="match status" value="1"/>
</dbReference>
<sequence length="316" mass="35874">MKCSKCDNEASIRIAYSNIILCASHFVEWLEQRIERTVEKYKMLEGTRKLGIAVSGGKDSTTLLHVMKKIADKKGIEIFGINIDLGIDQGKSYSSKSTEIAVKNFEMLNVNYRIVNIAKEYGFTIDEAKENIHRPVCSTCGLSKRYVMNWIALEEGIDTIATGHNVNDNAQFISMGYLTGDVENLSRLRNVAPAENGLVKKIKPLFLTYEKETLTYALIKRIPFIIDSCPNTFRVGGRTQDAVRRNLEEMEDKIPGYMLNLVENFERKIRPALEEKYLKKEEVSKCKICGMPTSKGRDICSFCAIRIKMKKIKSVT</sequence>
<dbReference type="GO" id="GO:0016740">
    <property type="term" value="F:transferase activity"/>
    <property type="evidence" value="ECO:0007669"/>
    <property type="project" value="UniProtKB-KW"/>
</dbReference>
<dbReference type="InterPro" id="IPR035107">
    <property type="entry name" value="tRNA_thiolation_TtcA_Ctu1"/>
</dbReference>
<name>A0A6A9QIE2_SULME</name>
<evidence type="ECO:0000256" key="2">
    <source>
        <dbReference type="PIRSR" id="PIRSR004976-50"/>
    </source>
</evidence>
<feature type="domain" description="2-thiouridine synthetase TtuA-like N-terminal LIM" evidence="5">
    <location>
        <begin position="2"/>
        <end position="26"/>
    </location>
</feature>
<evidence type="ECO:0000313" key="6">
    <source>
        <dbReference type="EMBL" id="MUN28444.1"/>
    </source>
</evidence>
<evidence type="ECO:0000259" key="5">
    <source>
        <dbReference type="Pfam" id="PF22082"/>
    </source>
</evidence>
<feature type="binding site" evidence="3">
    <location>
        <position position="168"/>
    </location>
    <ligand>
        <name>ATP</name>
        <dbReference type="ChEBI" id="CHEBI:30616"/>
    </ligand>
</feature>
<keyword evidence="6" id="KW-0378">Hydrolase</keyword>
<feature type="binding site" evidence="2">
    <location>
        <position position="22"/>
    </location>
    <ligand>
        <name>Zn(2+)</name>
        <dbReference type="ChEBI" id="CHEBI:29105"/>
        <label>1</label>
    </ligand>
</feature>
<feature type="binding site" evidence="3">
    <location>
        <begin position="53"/>
        <end position="55"/>
    </location>
    <ligand>
        <name>ATP</name>
        <dbReference type="ChEBI" id="CHEBI:30616"/>
    </ligand>
</feature>
<feature type="binding site" evidence="2">
    <location>
        <position position="303"/>
    </location>
    <ligand>
        <name>Zn(2+)</name>
        <dbReference type="ChEBI" id="CHEBI:29105"/>
        <label>2</label>
    </ligand>
</feature>
<keyword evidence="2" id="KW-0479">Metal-binding</keyword>
<feature type="binding site" evidence="3">
    <location>
        <position position="59"/>
    </location>
    <ligand>
        <name>ATP</name>
        <dbReference type="ChEBI" id="CHEBI:30616"/>
    </ligand>
</feature>
<feature type="binding site" evidence="2">
    <location>
        <position position="3"/>
    </location>
    <ligand>
        <name>Zn(2+)</name>
        <dbReference type="ChEBI" id="CHEBI:29105"/>
        <label>1</label>
    </ligand>
</feature>
<keyword evidence="3" id="KW-0067">ATP-binding</keyword>
<dbReference type="PANTHER" id="PTHR11807:SF12">
    <property type="entry name" value="CYTOPLASMIC TRNA 2-THIOLATION PROTEIN 1"/>
    <property type="match status" value="1"/>
</dbReference>
<dbReference type="Gene3D" id="3.40.50.620">
    <property type="entry name" value="HUPs"/>
    <property type="match status" value="1"/>
</dbReference>
<feature type="binding site" evidence="2">
    <location>
        <position position="6"/>
    </location>
    <ligand>
        <name>Zn(2+)</name>
        <dbReference type="ChEBI" id="CHEBI:29105"/>
        <label>1</label>
    </ligand>
</feature>
<dbReference type="GO" id="GO:0005524">
    <property type="term" value="F:ATP binding"/>
    <property type="evidence" value="ECO:0007669"/>
    <property type="project" value="UniProtKB-KW"/>
</dbReference>
<dbReference type="PIRSF" id="PIRSF004976">
    <property type="entry name" value="ATPase_YdaO"/>
    <property type="match status" value="1"/>
</dbReference>
<dbReference type="Pfam" id="PF01171">
    <property type="entry name" value="ATP_bind_3"/>
    <property type="match status" value="1"/>
</dbReference>
<feature type="binding site" evidence="3">
    <location>
        <position position="83"/>
    </location>
    <ligand>
        <name>ATP</name>
        <dbReference type="ChEBI" id="CHEBI:30616"/>
    </ligand>
</feature>
<accession>A0A6A9QIE2</accession>
<dbReference type="RefSeq" id="WP_156016250.1">
    <property type="nucleotide sequence ID" value="NZ_WGGD01000005.1"/>
</dbReference>